<dbReference type="EMBL" id="CM001220">
    <property type="protein sequence ID" value="AES87627.1"/>
    <property type="molecule type" value="Genomic_DNA"/>
</dbReference>
<name>G7JLY5_MEDTR</name>
<keyword evidence="1" id="KW-0812">Transmembrane</keyword>
<dbReference type="PaxDb" id="3880-AES87627"/>
<reference evidence="1 3" key="2">
    <citation type="journal article" date="2014" name="BMC Genomics">
        <title>An improved genome release (version Mt4.0) for the model legume Medicago truncatula.</title>
        <authorList>
            <person name="Tang H."/>
            <person name="Krishnakumar V."/>
            <person name="Bidwell S."/>
            <person name="Rosen B."/>
            <person name="Chan A."/>
            <person name="Zhou S."/>
            <person name="Gentzbittel L."/>
            <person name="Childs K.L."/>
            <person name="Yandell M."/>
            <person name="Gundlach H."/>
            <person name="Mayer K.F."/>
            <person name="Schwartz D.C."/>
            <person name="Town C.D."/>
        </authorList>
    </citation>
    <scope>GENOME REANNOTATION</scope>
    <source>
        <strain evidence="2 3">cv. Jemalong A17</strain>
    </source>
</reference>
<proteinExistence type="predicted"/>
<evidence type="ECO:0000313" key="2">
    <source>
        <dbReference type="EnsemblPlants" id="AES87627"/>
    </source>
</evidence>
<evidence type="ECO:0000313" key="1">
    <source>
        <dbReference type="EMBL" id="AES87627.1"/>
    </source>
</evidence>
<reference evidence="2" key="3">
    <citation type="submission" date="2015-04" db="UniProtKB">
        <authorList>
            <consortium name="EnsemblPlants"/>
        </authorList>
    </citation>
    <scope>IDENTIFICATION</scope>
    <source>
        <strain evidence="2">cv. Jemalong A17</strain>
    </source>
</reference>
<keyword evidence="1" id="KW-0472">Membrane</keyword>
<organism evidence="1 3">
    <name type="scientific">Medicago truncatula</name>
    <name type="common">Barrel medic</name>
    <name type="synonym">Medicago tribuloides</name>
    <dbReference type="NCBI Taxonomy" id="3880"/>
    <lineage>
        <taxon>Eukaryota</taxon>
        <taxon>Viridiplantae</taxon>
        <taxon>Streptophyta</taxon>
        <taxon>Embryophyta</taxon>
        <taxon>Tracheophyta</taxon>
        <taxon>Spermatophyta</taxon>
        <taxon>Magnoliopsida</taxon>
        <taxon>eudicotyledons</taxon>
        <taxon>Gunneridae</taxon>
        <taxon>Pentapetalae</taxon>
        <taxon>rosids</taxon>
        <taxon>fabids</taxon>
        <taxon>Fabales</taxon>
        <taxon>Fabaceae</taxon>
        <taxon>Papilionoideae</taxon>
        <taxon>50 kb inversion clade</taxon>
        <taxon>NPAAA clade</taxon>
        <taxon>Hologalegina</taxon>
        <taxon>IRL clade</taxon>
        <taxon>Trifolieae</taxon>
        <taxon>Medicago</taxon>
    </lineage>
</organism>
<dbReference type="AlphaFoldDB" id="G7JLY5"/>
<gene>
    <name evidence="1" type="ordered locus">MTR_4g031230</name>
</gene>
<dbReference type="HOGENOM" id="CLU_2853074_0_0_1"/>
<keyword evidence="3" id="KW-1185">Reference proteome</keyword>
<sequence>MLVSRIGSVLGCGFLMLALVKLCLDEIIVVQFNQSALFVVEDDFLGLFEDEFVDVEDDFLGLCRR</sequence>
<protein>
    <submittedName>
        <fullName evidence="1">Transmembrane protein, putative</fullName>
    </submittedName>
</protein>
<dbReference type="EnsemblPlants" id="AES87627">
    <property type="protein sequence ID" value="AES87627"/>
    <property type="gene ID" value="MTR_4g031230"/>
</dbReference>
<dbReference type="Proteomes" id="UP000002051">
    <property type="component" value="Chromosome 4"/>
</dbReference>
<accession>G7JLY5</accession>
<reference evidence="1 3" key="1">
    <citation type="journal article" date="2011" name="Nature">
        <title>The Medicago genome provides insight into the evolution of rhizobial symbioses.</title>
        <authorList>
            <person name="Young N.D."/>
            <person name="Debelle F."/>
            <person name="Oldroyd G.E."/>
            <person name="Geurts R."/>
            <person name="Cannon S.B."/>
            <person name="Udvardi M.K."/>
            <person name="Benedito V.A."/>
            <person name="Mayer K.F."/>
            <person name="Gouzy J."/>
            <person name="Schoof H."/>
            <person name="Van de Peer Y."/>
            <person name="Proost S."/>
            <person name="Cook D.R."/>
            <person name="Meyers B.C."/>
            <person name="Spannagl M."/>
            <person name="Cheung F."/>
            <person name="De Mita S."/>
            <person name="Krishnakumar V."/>
            <person name="Gundlach H."/>
            <person name="Zhou S."/>
            <person name="Mudge J."/>
            <person name="Bharti A.K."/>
            <person name="Murray J.D."/>
            <person name="Naoumkina M.A."/>
            <person name="Rosen B."/>
            <person name="Silverstein K.A."/>
            <person name="Tang H."/>
            <person name="Rombauts S."/>
            <person name="Zhao P.X."/>
            <person name="Zhou P."/>
            <person name="Barbe V."/>
            <person name="Bardou P."/>
            <person name="Bechner M."/>
            <person name="Bellec A."/>
            <person name="Berger A."/>
            <person name="Berges H."/>
            <person name="Bidwell S."/>
            <person name="Bisseling T."/>
            <person name="Choisne N."/>
            <person name="Couloux A."/>
            <person name="Denny R."/>
            <person name="Deshpande S."/>
            <person name="Dai X."/>
            <person name="Doyle J.J."/>
            <person name="Dudez A.M."/>
            <person name="Farmer A.D."/>
            <person name="Fouteau S."/>
            <person name="Franken C."/>
            <person name="Gibelin C."/>
            <person name="Gish J."/>
            <person name="Goldstein S."/>
            <person name="Gonzalez A.J."/>
            <person name="Green P.J."/>
            <person name="Hallab A."/>
            <person name="Hartog M."/>
            <person name="Hua A."/>
            <person name="Humphray S.J."/>
            <person name="Jeong D.H."/>
            <person name="Jing Y."/>
            <person name="Jocker A."/>
            <person name="Kenton S.M."/>
            <person name="Kim D.J."/>
            <person name="Klee K."/>
            <person name="Lai H."/>
            <person name="Lang C."/>
            <person name="Lin S."/>
            <person name="Macmil S.L."/>
            <person name="Magdelenat G."/>
            <person name="Matthews L."/>
            <person name="McCorrison J."/>
            <person name="Monaghan E.L."/>
            <person name="Mun J.H."/>
            <person name="Najar F.Z."/>
            <person name="Nicholson C."/>
            <person name="Noirot C."/>
            <person name="O'Bleness M."/>
            <person name="Paule C.R."/>
            <person name="Poulain J."/>
            <person name="Prion F."/>
            <person name="Qin B."/>
            <person name="Qu C."/>
            <person name="Retzel E.F."/>
            <person name="Riddle C."/>
            <person name="Sallet E."/>
            <person name="Samain S."/>
            <person name="Samson N."/>
            <person name="Sanders I."/>
            <person name="Saurat O."/>
            <person name="Scarpelli C."/>
            <person name="Schiex T."/>
            <person name="Segurens B."/>
            <person name="Severin A.J."/>
            <person name="Sherrier D.J."/>
            <person name="Shi R."/>
            <person name="Sims S."/>
            <person name="Singer S.R."/>
            <person name="Sinharoy S."/>
            <person name="Sterck L."/>
            <person name="Viollet A."/>
            <person name="Wang B.B."/>
            <person name="Wang K."/>
            <person name="Wang M."/>
            <person name="Wang X."/>
            <person name="Warfsmann J."/>
            <person name="Weissenbach J."/>
            <person name="White D.D."/>
            <person name="White J.D."/>
            <person name="Wiley G.B."/>
            <person name="Wincker P."/>
            <person name="Xing Y."/>
            <person name="Yang L."/>
            <person name="Yao Z."/>
            <person name="Ying F."/>
            <person name="Zhai J."/>
            <person name="Zhou L."/>
            <person name="Zuber A."/>
            <person name="Denarie J."/>
            <person name="Dixon R.A."/>
            <person name="May G.D."/>
            <person name="Schwartz D.C."/>
            <person name="Rogers J."/>
            <person name="Quetier F."/>
            <person name="Town C.D."/>
            <person name="Roe B.A."/>
        </authorList>
    </citation>
    <scope>NUCLEOTIDE SEQUENCE [LARGE SCALE GENOMIC DNA]</scope>
    <source>
        <strain evidence="1">A17</strain>
        <strain evidence="2 3">cv. Jemalong A17</strain>
    </source>
</reference>
<evidence type="ECO:0000313" key="3">
    <source>
        <dbReference type="Proteomes" id="UP000002051"/>
    </source>
</evidence>